<dbReference type="GO" id="GO:0004392">
    <property type="term" value="F:heme oxygenase (decyclizing) activity"/>
    <property type="evidence" value="ECO:0007669"/>
    <property type="project" value="InterPro"/>
</dbReference>
<accession>A0AAX4PKZ6</accession>
<evidence type="ECO:0000256" key="2">
    <source>
        <dbReference type="ARBA" id="ARBA00022723"/>
    </source>
</evidence>
<dbReference type="InterPro" id="IPR016053">
    <property type="entry name" value="Haem_Oase-like"/>
</dbReference>
<sequence length="271" mass="29201">MGTFVKRLGQLAARSLETESANILKNTKANKVPGSLSLKLDGTLKDGHDMKVFGLGTAAALASLPAYSRFTVSMLRVYTAMEAELDASKAGFVSELWQKHGETLRRSEALASDLEDVRGLGVAVDLDRESPGTDAYVEAIRGAGRSHGGAGLLGHLYCRYLADLFGGQMLGKPTKLALGLPSLPRHYQFDLGRTRSRREYIEELYADLNEAGGRMAQDQFNACVATAYEAFEHNAVVYQEETPLALSAVRGVANVAAGAMASPFMRKGLVR</sequence>
<dbReference type="Pfam" id="PF01126">
    <property type="entry name" value="Heme_oxygenase"/>
    <property type="match status" value="1"/>
</dbReference>
<protein>
    <submittedName>
        <fullName evidence="4">Heme oxygenase</fullName>
    </submittedName>
</protein>
<dbReference type="Proteomes" id="UP001472866">
    <property type="component" value="Chromosome 15"/>
</dbReference>
<evidence type="ECO:0000256" key="3">
    <source>
        <dbReference type="ARBA" id="ARBA00023004"/>
    </source>
</evidence>
<reference evidence="4 5" key="1">
    <citation type="submission" date="2024-03" db="EMBL/GenBank/DDBJ databases">
        <title>Complete genome sequence of the green alga Chloropicon roscoffensis RCC1871.</title>
        <authorList>
            <person name="Lemieux C."/>
            <person name="Pombert J.-F."/>
            <person name="Otis C."/>
            <person name="Turmel M."/>
        </authorList>
    </citation>
    <scope>NUCLEOTIDE SEQUENCE [LARGE SCALE GENOMIC DNA]</scope>
    <source>
        <strain evidence="4 5">RCC1871</strain>
    </source>
</reference>
<dbReference type="PRINTS" id="PR00088">
    <property type="entry name" value="HAEMOXYGNASE"/>
</dbReference>
<dbReference type="GO" id="GO:0046872">
    <property type="term" value="F:metal ion binding"/>
    <property type="evidence" value="ECO:0007669"/>
    <property type="project" value="UniProtKB-KW"/>
</dbReference>
<dbReference type="InterPro" id="IPR002051">
    <property type="entry name" value="Haem_Oase"/>
</dbReference>
<evidence type="ECO:0000256" key="1">
    <source>
        <dbReference type="ARBA" id="ARBA00022617"/>
    </source>
</evidence>
<keyword evidence="2" id="KW-0479">Metal-binding</keyword>
<dbReference type="PANTHER" id="PTHR10720:SF0">
    <property type="entry name" value="HEME OXYGENASE"/>
    <property type="match status" value="1"/>
</dbReference>
<dbReference type="Gene3D" id="1.20.910.10">
    <property type="entry name" value="Heme oxygenase-like"/>
    <property type="match status" value="1"/>
</dbReference>
<dbReference type="InterPro" id="IPR016084">
    <property type="entry name" value="Haem_Oase-like_multi-hlx"/>
</dbReference>
<keyword evidence="5" id="KW-1185">Reference proteome</keyword>
<evidence type="ECO:0000313" key="4">
    <source>
        <dbReference type="EMBL" id="WZN66350.1"/>
    </source>
</evidence>
<keyword evidence="3" id="KW-0408">Iron</keyword>
<dbReference type="EMBL" id="CP151515">
    <property type="protein sequence ID" value="WZN66350.1"/>
    <property type="molecule type" value="Genomic_DNA"/>
</dbReference>
<gene>
    <name evidence="4" type="ORF">HKI87_15g79150</name>
</gene>
<name>A0AAX4PKZ6_9CHLO</name>
<dbReference type="PANTHER" id="PTHR10720">
    <property type="entry name" value="HEME OXYGENASE"/>
    <property type="match status" value="1"/>
</dbReference>
<dbReference type="GO" id="GO:0006788">
    <property type="term" value="P:heme oxidation"/>
    <property type="evidence" value="ECO:0007669"/>
    <property type="project" value="InterPro"/>
</dbReference>
<keyword evidence="1" id="KW-0349">Heme</keyword>
<organism evidence="4 5">
    <name type="scientific">Chloropicon roscoffensis</name>
    <dbReference type="NCBI Taxonomy" id="1461544"/>
    <lineage>
        <taxon>Eukaryota</taxon>
        <taxon>Viridiplantae</taxon>
        <taxon>Chlorophyta</taxon>
        <taxon>Chloropicophyceae</taxon>
        <taxon>Chloropicales</taxon>
        <taxon>Chloropicaceae</taxon>
        <taxon>Chloropicon</taxon>
    </lineage>
</organism>
<dbReference type="SUPFAM" id="SSF48613">
    <property type="entry name" value="Heme oxygenase-like"/>
    <property type="match status" value="1"/>
</dbReference>
<dbReference type="AlphaFoldDB" id="A0AAX4PKZ6"/>
<evidence type="ECO:0000313" key="5">
    <source>
        <dbReference type="Proteomes" id="UP001472866"/>
    </source>
</evidence>
<dbReference type="CDD" id="cd19165">
    <property type="entry name" value="HemeO"/>
    <property type="match status" value="1"/>
</dbReference>
<proteinExistence type="predicted"/>